<evidence type="ECO:0000313" key="8">
    <source>
        <dbReference type="Proteomes" id="UP001148838"/>
    </source>
</evidence>
<gene>
    <name evidence="7" type="ORF">ANN_17845</name>
</gene>
<dbReference type="PANTHER" id="PTHR21411">
    <property type="entry name" value="APONTIC"/>
    <property type="match status" value="1"/>
</dbReference>
<comment type="subunit">
    <text evidence="1">Self-associates forming complexes of several hundred monomers.</text>
</comment>
<name>A0ABQ8SW89_PERAM</name>
<evidence type="ECO:0000256" key="1">
    <source>
        <dbReference type="ARBA" id="ARBA00011764"/>
    </source>
</evidence>
<reference evidence="7 8" key="1">
    <citation type="journal article" date="2022" name="Allergy">
        <title>Genome assembly and annotation of Periplaneta americana reveal a comprehensive cockroach allergen profile.</title>
        <authorList>
            <person name="Wang L."/>
            <person name="Xiong Q."/>
            <person name="Saelim N."/>
            <person name="Wang L."/>
            <person name="Nong W."/>
            <person name="Wan A.T."/>
            <person name="Shi M."/>
            <person name="Liu X."/>
            <person name="Cao Q."/>
            <person name="Hui J.H.L."/>
            <person name="Sookrung N."/>
            <person name="Leung T.F."/>
            <person name="Tungtrongchitr A."/>
            <person name="Tsui S.K.W."/>
        </authorList>
    </citation>
    <scope>NUCLEOTIDE SEQUENCE [LARGE SCALE GENOMIC DNA]</scope>
    <source>
        <strain evidence="7">PWHHKU_190912</strain>
    </source>
</reference>
<evidence type="ECO:0000256" key="3">
    <source>
        <dbReference type="ARBA" id="ARBA00023015"/>
    </source>
</evidence>
<evidence type="ECO:0000256" key="4">
    <source>
        <dbReference type="ARBA" id="ARBA00023163"/>
    </source>
</evidence>
<sequence>MIHTISECTPLRFCLNICEIMAREVTMKRMRGTNFSSFEKELLIELVNKYKEIIECKKTDGLKIKEKDETWDKLRDEYNSNGSVTSRTTKQLRQFYVNLKRSAKKARSDERVERYKTGGGQCTTKVDESVLSLIEDQIEPNSNPFDCDSEYYGKYQLHYISIIYSFKLNSFVFNNNFILFLGDAEIITTEQEARSCDIVEVIAVVHEENVNRKQLSLEDNTASLEMGTPGPASNTSLLVTPVAEALTGAENCNKQQTRVTKANLCRNNIAALAESRTTLCEKEMYLIQQKYNQEQQLLKMKMETEKLKQEAFREKLIYYKEKRKRVEDE</sequence>
<accession>A0ABQ8SW89</accession>
<keyword evidence="3" id="KW-0805">Transcription regulation</keyword>
<dbReference type="PANTHER" id="PTHR21411:SF0">
    <property type="entry name" value="REGULATORY PROTEIN ZESTE"/>
    <property type="match status" value="1"/>
</dbReference>
<keyword evidence="8" id="KW-1185">Reference proteome</keyword>
<comment type="function">
    <text evidence="5">Involved in transvection phenomena (= synapsis-dependent gene expression), where the synaptic pairing of chromosomes carrying genes with which zeste interacts influences the expression of these genes. Zeste binds to DNA and stimulates transcription from a nearby promoter.</text>
</comment>
<dbReference type="Pfam" id="PF13873">
    <property type="entry name" value="Myb_DNA-bind_5"/>
    <property type="match status" value="1"/>
</dbReference>
<dbReference type="EMBL" id="JAJSOF020000021">
    <property type="protein sequence ID" value="KAJ4437700.1"/>
    <property type="molecule type" value="Genomic_DNA"/>
</dbReference>
<evidence type="ECO:0000259" key="6">
    <source>
        <dbReference type="SMART" id="SM00717"/>
    </source>
</evidence>
<feature type="domain" description="Myb-like" evidence="6">
    <location>
        <begin position="31"/>
        <end position="102"/>
    </location>
</feature>
<dbReference type="Proteomes" id="UP001148838">
    <property type="component" value="Unassembled WGS sequence"/>
</dbReference>
<evidence type="ECO:0000313" key="7">
    <source>
        <dbReference type="EMBL" id="KAJ4437700.1"/>
    </source>
</evidence>
<comment type="caution">
    <text evidence="7">The sequence shown here is derived from an EMBL/GenBank/DDBJ whole genome shotgun (WGS) entry which is preliminary data.</text>
</comment>
<evidence type="ECO:0000256" key="2">
    <source>
        <dbReference type="ARBA" id="ARBA00016807"/>
    </source>
</evidence>
<keyword evidence="4" id="KW-0804">Transcription</keyword>
<organism evidence="7 8">
    <name type="scientific">Periplaneta americana</name>
    <name type="common">American cockroach</name>
    <name type="synonym">Blatta americana</name>
    <dbReference type="NCBI Taxonomy" id="6978"/>
    <lineage>
        <taxon>Eukaryota</taxon>
        <taxon>Metazoa</taxon>
        <taxon>Ecdysozoa</taxon>
        <taxon>Arthropoda</taxon>
        <taxon>Hexapoda</taxon>
        <taxon>Insecta</taxon>
        <taxon>Pterygota</taxon>
        <taxon>Neoptera</taxon>
        <taxon>Polyneoptera</taxon>
        <taxon>Dictyoptera</taxon>
        <taxon>Blattodea</taxon>
        <taxon>Blattoidea</taxon>
        <taxon>Blattidae</taxon>
        <taxon>Blattinae</taxon>
        <taxon>Periplaneta</taxon>
    </lineage>
</organism>
<protein>
    <recommendedName>
        <fullName evidence="2">Regulatory protein zeste</fullName>
    </recommendedName>
</protein>
<evidence type="ECO:0000256" key="5">
    <source>
        <dbReference type="ARBA" id="ARBA00025466"/>
    </source>
</evidence>
<dbReference type="SMART" id="SM00717">
    <property type="entry name" value="SANT"/>
    <property type="match status" value="1"/>
</dbReference>
<proteinExistence type="predicted"/>
<dbReference type="InterPro" id="IPR001005">
    <property type="entry name" value="SANT/Myb"/>
</dbReference>
<dbReference type="InterPro" id="IPR028002">
    <property type="entry name" value="Myb_DNA-bind_5"/>
</dbReference>